<gene>
    <name evidence="6" type="primary">ssuA</name>
    <name evidence="6" type="ORF">GCM10007857_30080</name>
</gene>
<keyword evidence="3" id="KW-0813">Transport</keyword>
<accession>A0ABQ6B2G6</accession>
<dbReference type="Pfam" id="PF09084">
    <property type="entry name" value="NMT1"/>
    <property type="match status" value="1"/>
</dbReference>
<comment type="similarity">
    <text evidence="2">Belongs to the bacterial solute-binding protein SsuA/TauA family.</text>
</comment>
<evidence type="ECO:0000256" key="1">
    <source>
        <dbReference type="ARBA" id="ARBA00004418"/>
    </source>
</evidence>
<feature type="domain" description="Solute-binding protein family 3/N-terminal" evidence="5">
    <location>
        <begin position="49"/>
        <end position="265"/>
    </location>
</feature>
<evidence type="ECO:0000256" key="2">
    <source>
        <dbReference type="ARBA" id="ARBA00010742"/>
    </source>
</evidence>
<proteinExistence type="inferred from homology"/>
<reference evidence="7" key="1">
    <citation type="journal article" date="2019" name="Int. J. Syst. Evol. Microbiol.">
        <title>The Global Catalogue of Microorganisms (GCM) 10K type strain sequencing project: providing services to taxonomists for standard genome sequencing and annotation.</title>
        <authorList>
            <consortium name="The Broad Institute Genomics Platform"/>
            <consortium name="The Broad Institute Genome Sequencing Center for Infectious Disease"/>
            <person name="Wu L."/>
            <person name="Ma J."/>
        </authorList>
    </citation>
    <scope>NUCLEOTIDE SEQUENCE [LARGE SCALE GENOMIC DNA]</scope>
    <source>
        <strain evidence="7">NBRC 102520</strain>
    </source>
</reference>
<name>A0ABQ6B2G6_9BRAD</name>
<dbReference type="PANTHER" id="PTHR30024">
    <property type="entry name" value="ALIPHATIC SULFONATES-BINDING PROTEIN-RELATED"/>
    <property type="match status" value="1"/>
</dbReference>
<dbReference type="InterPro" id="IPR015168">
    <property type="entry name" value="SsuA/THI5"/>
</dbReference>
<comment type="subcellular location">
    <subcellularLocation>
        <location evidence="1">Periplasm</location>
    </subcellularLocation>
</comment>
<dbReference type="PANTHER" id="PTHR30024:SF48">
    <property type="entry name" value="ABC TRANSPORTER SUBSTRATE-BINDING PROTEIN"/>
    <property type="match status" value="1"/>
</dbReference>
<organism evidence="6 7">
    <name type="scientific">Bradyrhizobium iriomotense</name>
    <dbReference type="NCBI Taxonomy" id="441950"/>
    <lineage>
        <taxon>Bacteria</taxon>
        <taxon>Pseudomonadati</taxon>
        <taxon>Pseudomonadota</taxon>
        <taxon>Alphaproteobacteria</taxon>
        <taxon>Hyphomicrobiales</taxon>
        <taxon>Nitrobacteraceae</taxon>
        <taxon>Bradyrhizobium</taxon>
    </lineage>
</organism>
<evidence type="ECO:0000256" key="4">
    <source>
        <dbReference type="ARBA" id="ARBA00022729"/>
    </source>
</evidence>
<dbReference type="NCBIfam" id="TIGR01728">
    <property type="entry name" value="SsuA_fam"/>
    <property type="match status" value="1"/>
</dbReference>
<dbReference type="InterPro" id="IPR001638">
    <property type="entry name" value="Solute-binding_3/MltF_N"/>
</dbReference>
<sequence length="337" mass="35955">MSKDNKKHHMSINSHSHDRSLTRRLATSLFAAAITLSTAAASFAADTIVLRVGDQKGGNRSLLDISGYAKDLPYKIEWSEFPAAAPILEALNAGALDVGYTGDLSFLSVYAAGAPIKAIGGTRSDAKTQAILVRQDSPIRSAADLKGKRLAGTRGGWGQFLIDATLEKAQIKLDDATFAPLGPVDAKIALLAGSIDAWAVWEPYVSFATLKDKARVIADGEGLTPTITFIVASDSAIASKRAAVQDLVQRLNKARLWSLDHLGDYAKNTAELTKLPEDVLFSAYTAQRTSPIVIDENVVKEVQEASDRATRYGILPKKLDVSQAVDRSFTAAAAGSN</sequence>
<dbReference type="SMART" id="SM00062">
    <property type="entry name" value="PBPb"/>
    <property type="match status" value="1"/>
</dbReference>
<evidence type="ECO:0000259" key="5">
    <source>
        <dbReference type="SMART" id="SM00062"/>
    </source>
</evidence>
<protein>
    <submittedName>
        <fullName evidence="6">ABC transporter substrate-binding protein</fullName>
    </submittedName>
</protein>
<comment type="caution">
    <text evidence="6">The sequence shown here is derived from an EMBL/GenBank/DDBJ whole genome shotgun (WGS) entry which is preliminary data.</text>
</comment>
<dbReference type="CDD" id="cd13558">
    <property type="entry name" value="PBP2_SsuA_like_2"/>
    <property type="match status" value="1"/>
</dbReference>
<dbReference type="Proteomes" id="UP001156905">
    <property type="component" value="Unassembled WGS sequence"/>
</dbReference>
<evidence type="ECO:0000313" key="6">
    <source>
        <dbReference type="EMBL" id="GLR86297.1"/>
    </source>
</evidence>
<evidence type="ECO:0000256" key="3">
    <source>
        <dbReference type="ARBA" id="ARBA00022448"/>
    </source>
</evidence>
<keyword evidence="7" id="KW-1185">Reference proteome</keyword>
<evidence type="ECO:0000313" key="7">
    <source>
        <dbReference type="Proteomes" id="UP001156905"/>
    </source>
</evidence>
<dbReference type="SUPFAM" id="SSF53850">
    <property type="entry name" value="Periplasmic binding protein-like II"/>
    <property type="match status" value="1"/>
</dbReference>
<keyword evidence="4" id="KW-0732">Signal</keyword>
<dbReference type="InterPro" id="IPR010067">
    <property type="entry name" value="ABC_SsuA_sub-bd"/>
</dbReference>
<dbReference type="EMBL" id="BSOW01000009">
    <property type="protein sequence ID" value="GLR86297.1"/>
    <property type="molecule type" value="Genomic_DNA"/>
</dbReference>
<dbReference type="Gene3D" id="3.40.190.10">
    <property type="entry name" value="Periplasmic binding protein-like II"/>
    <property type="match status" value="2"/>
</dbReference>